<organism evidence="1 2">
    <name type="scientific">Prauserella marina</name>
    <dbReference type="NCBI Taxonomy" id="530584"/>
    <lineage>
        <taxon>Bacteria</taxon>
        <taxon>Bacillati</taxon>
        <taxon>Actinomycetota</taxon>
        <taxon>Actinomycetes</taxon>
        <taxon>Pseudonocardiales</taxon>
        <taxon>Pseudonocardiaceae</taxon>
        <taxon>Prauserella</taxon>
    </lineage>
</organism>
<dbReference type="InterPro" id="IPR007037">
    <property type="entry name" value="SIP_rossman_dom"/>
</dbReference>
<reference evidence="1 2" key="1">
    <citation type="submission" date="2016-10" db="EMBL/GenBank/DDBJ databases">
        <authorList>
            <person name="de Groot N.N."/>
        </authorList>
    </citation>
    <scope>NUCLEOTIDE SEQUENCE [LARGE SCALE GENOMIC DNA]</scope>
    <source>
        <strain evidence="1 2">CGMCC 4.5506</strain>
    </source>
</reference>
<dbReference type="InterPro" id="IPR013113">
    <property type="entry name" value="SIP_FAD-bd"/>
</dbReference>
<protein>
    <submittedName>
        <fullName evidence="1">NADPH-dependent ferric siderophore reductase, contains FAD-binding and SIP domains</fullName>
    </submittedName>
</protein>
<accession>A0A222VMM7</accession>
<dbReference type="Proteomes" id="UP000199494">
    <property type="component" value="Unassembled WGS sequence"/>
</dbReference>
<keyword evidence="2" id="KW-1185">Reference proteome</keyword>
<dbReference type="EMBL" id="FMZE01000001">
    <property type="protein sequence ID" value="SDC05538.1"/>
    <property type="molecule type" value="Genomic_DNA"/>
</dbReference>
<name>A0A222VMM7_9PSEU</name>
<dbReference type="Gene3D" id="2.40.30.10">
    <property type="entry name" value="Translation factors"/>
    <property type="match status" value="1"/>
</dbReference>
<dbReference type="PROSITE" id="PS51384">
    <property type="entry name" value="FAD_FR"/>
    <property type="match status" value="1"/>
</dbReference>
<dbReference type="AlphaFoldDB" id="A0A222VMM7"/>
<dbReference type="Pfam" id="PF08021">
    <property type="entry name" value="FAD_binding_9"/>
    <property type="match status" value="1"/>
</dbReference>
<proteinExistence type="predicted"/>
<sequence length="267" mass="29440">MTERRERGTRPVIRLTVVRTERLTPHMIRVVAGGEGLSSFTPNEFTDSYVKVLFRVPGVSYPEPLDMQTIRAELPADQWPRMRTYTVRYHDAAAGELAIDFVYHGDQGLAGPWAARLEPGDEVLLLGPGGAYAPRRDADWHLVVGDESALPAIAAAMEAMPDGAPVLGVLLVEDASEEQPLATKGDAHIRWLHRAEGGDLGAAVRELNFPEGTAHAFVHGEAGAVKELRRHLLGERGLTKDQLSISGYWRQGRDDEAWREEKSTFMA</sequence>
<dbReference type="PANTHER" id="PTHR30157">
    <property type="entry name" value="FERRIC REDUCTASE, NADPH-DEPENDENT"/>
    <property type="match status" value="1"/>
</dbReference>
<dbReference type="Pfam" id="PF04954">
    <property type="entry name" value="SIP"/>
    <property type="match status" value="1"/>
</dbReference>
<dbReference type="STRING" id="530584.SAMN05421630_101249"/>
<dbReference type="FunFam" id="2.40.30.10:FF:000131">
    <property type="entry name" value="NADPH-dependent ferric siderophore reductase"/>
    <property type="match status" value="1"/>
</dbReference>
<gene>
    <name evidence="1" type="ORF">SAMN05421630_101249</name>
</gene>
<dbReference type="GO" id="GO:0016491">
    <property type="term" value="F:oxidoreductase activity"/>
    <property type="evidence" value="ECO:0007669"/>
    <property type="project" value="InterPro"/>
</dbReference>
<evidence type="ECO:0000313" key="1">
    <source>
        <dbReference type="EMBL" id="SDC05538.1"/>
    </source>
</evidence>
<dbReference type="InterPro" id="IPR039261">
    <property type="entry name" value="FNR_nucleotide-bd"/>
</dbReference>
<evidence type="ECO:0000313" key="2">
    <source>
        <dbReference type="Proteomes" id="UP000199494"/>
    </source>
</evidence>
<dbReference type="SUPFAM" id="SSF63380">
    <property type="entry name" value="Riboflavin synthase domain-like"/>
    <property type="match status" value="1"/>
</dbReference>
<dbReference type="InterPro" id="IPR017938">
    <property type="entry name" value="Riboflavin_synthase-like_b-brl"/>
</dbReference>
<dbReference type="RefSeq" id="WP_091795212.1">
    <property type="nucleotide sequence ID" value="NZ_CP016353.1"/>
</dbReference>
<dbReference type="InterPro" id="IPR017927">
    <property type="entry name" value="FAD-bd_FR_type"/>
</dbReference>
<dbReference type="CDD" id="cd06193">
    <property type="entry name" value="siderophore_interacting"/>
    <property type="match status" value="1"/>
</dbReference>
<dbReference type="Gene3D" id="3.40.50.80">
    <property type="entry name" value="Nucleotide-binding domain of ferredoxin-NADP reductase (FNR) module"/>
    <property type="match status" value="1"/>
</dbReference>
<dbReference type="InterPro" id="IPR039374">
    <property type="entry name" value="SIP_fam"/>
</dbReference>
<dbReference type="PANTHER" id="PTHR30157:SF0">
    <property type="entry name" value="NADPH-DEPENDENT FERRIC-CHELATE REDUCTASE"/>
    <property type="match status" value="1"/>
</dbReference>
<dbReference type="KEGG" id="pmad:BAY61_09430"/>
<dbReference type="OrthoDB" id="3291337at2"/>